<keyword evidence="2" id="KW-1185">Reference proteome</keyword>
<gene>
    <name evidence="1" type="ORF">J2S55_008230</name>
</gene>
<dbReference type="EMBL" id="JAUSRB010000002">
    <property type="protein sequence ID" value="MDP9868964.1"/>
    <property type="molecule type" value="Genomic_DNA"/>
</dbReference>
<reference evidence="1 2" key="1">
    <citation type="submission" date="2023-07" db="EMBL/GenBank/DDBJ databases">
        <title>Sequencing the genomes of 1000 actinobacteria strains.</title>
        <authorList>
            <person name="Klenk H.-P."/>
        </authorList>
    </citation>
    <scope>NUCLEOTIDE SEQUENCE [LARGE SCALE GENOMIC DNA]</scope>
    <source>
        <strain evidence="1 2">DSM 44109</strain>
    </source>
</reference>
<dbReference type="InterPro" id="IPR023606">
    <property type="entry name" value="CoA-Trfase_III_dom_1_sf"/>
</dbReference>
<evidence type="ECO:0000313" key="2">
    <source>
        <dbReference type="Proteomes" id="UP001230426"/>
    </source>
</evidence>
<sequence>MPEGPLGWVLELAGLAPGPFAGMMFANHGAEVLRVDRVKAVSDKPRADVMDRGKHTIGLDLKSPDGVAAFKELTEQADVVAARATSRRRRSTSWCLHEEKARKPREAGVLA</sequence>
<proteinExistence type="predicted"/>
<dbReference type="InterPro" id="IPR050509">
    <property type="entry name" value="CoA-transferase_III"/>
</dbReference>
<name>A0ABT9RI53_9ACTN</name>
<dbReference type="Gene3D" id="3.40.50.10540">
    <property type="entry name" value="Crotonobetainyl-coa:carnitine coa-transferase, domain 1"/>
    <property type="match status" value="1"/>
</dbReference>
<dbReference type="InterPro" id="IPR003673">
    <property type="entry name" value="CoA-Trfase_fam_III"/>
</dbReference>
<dbReference type="Pfam" id="PF02515">
    <property type="entry name" value="CoA_transf_3"/>
    <property type="match status" value="1"/>
</dbReference>
<evidence type="ECO:0000313" key="1">
    <source>
        <dbReference type="EMBL" id="MDP9868964.1"/>
    </source>
</evidence>
<dbReference type="RefSeq" id="WP_306872348.1">
    <property type="nucleotide sequence ID" value="NZ_JAUSRB010000002.1"/>
</dbReference>
<organism evidence="1 2">
    <name type="scientific">Streptosporangium brasiliense</name>
    <dbReference type="NCBI Taxonomy" id="47480"/>
    <lineage>
        <taxon>Bacteria</taxon>
        <taxon>Bacillati</taxon>
        <taxon>Actinomycetota</taxon>
        <taxon>Actinomycetes</taxon>
        <taxon>Streptosporangiales</taxon>
        <taxon>Streptosporangiaceae</taxon>
        <taxon>Streptosporangium</taxon>
    </lineage>
</organism>
<accession>A0ABT9RI53</accession>
<dbReference type="SUPFAM" id="SSF89796">
    <property type="entry name" value="CoA-transferase family III (CaiB/BaiF)"/>
    <property type="match status" value="1"/>
</dbReference>
<comment type="caution">
    <text evidence="1">The sequence shown here is derived from an EMBL/GenBank/DDBJ whole genome shotgun (WGS) entry which is preliminary data.</text>
</comment>
<dbReference type="Proteomes" id="UP001230426">
    <property type="component" value="Unassembled WGS sequence"/>
</dbReference>
<dbReference type="PANTHER" id="PTHR48228:SF5">
    <property type="entry name" value="ALPHA-METHYLACYL-COA RACEMASE"/>
    <property type="match status" value="1"/>
</dbReference>
<protein>
    <submittedName>
        <fullName evidence="1">Crotonobetainyl-CoA:carnitine CoA-transferase CaiB-like acyl-CoA transferase</fullName>
    </submittedName>
</protein>
<dbReference type="PANTHER" id="PTHR48228">
    <property type="entry name" value="SUCCINYL-COA--D-CITRAMALATE COA-TRANSFERASE"/>
    <property type="match status" value="1"/>
</dbReference>